<dbReference type="AlphaFoldDB" id="A0A1X6YZQ9"/>
<evidence type="ECO:0000313" key="2">
    <source>
        <dbReference type="EMBL" id="SLN35905.1"/>
    </source>
</evidence>
<dbReference type="EMBL" id="FWFX01000004">
    <property type="protein sequence ID" value="SLN35905.1"/>
    <property type="molecule type" value="Genomic_DNA"/>
</dbReference>
<accession>A0A1X6YZQ9</accession>
<gene>
    <name evidence="2" type="ORF">ROA7450_01689</name>
</gene>
<dbReference type="Proteomes" id="UP000193061">
    <property type="component" value="Unassembled WGS sequence"/>
</dbReference>
<keyword evidence="1" id="KW-1133">Transmembrane helix</keyword>
<evidence type="ECO:0000313" key="3">
    <source>
        <dbReference type="Proteomes" id="UP000193061"/>
    </source>
</evidence>
<keyword evidence="1" id="KW-0472">Membrane</keyword>
<sequence length="52" mass="5941">MILRGASMAELPQVEIMIYVIISLIYLKKRMPLRSTCCCSFAFPLIHPSNIK</sequence>
<protein>
    <submittedName>
        <fullName evidence="2">Uncharacterized protein</fullName>
    </submittedName>
</protein>
<keyword evidence="1" id="KW-0812">Transmembrane</keyword>
<proteinExistence type="predicted"/>
<keyword evidence="3" id="KW-1185">Reference proteome</keyword>
<organism evidence="2 3">
    <name type="scientific">Roseovarius albus</name>
    <dbReference type="NCBI Taxonomy" id="1247867"/>
    <lineage>
        <taxon>Bacteria</taxon>
        <taxon>Pseudomonadati</taxon>
        <taxon>Pseudomonadota</taxon>
        <taxon>Alphaproteobacteria</taxon>
        <taxon>Rhodobacterales</taxon>
        <taxon>Roseobacteraceae</taxon>
        <taxon>Roseovarius</taxon>
    </lineage>
</organism>
<feature type="transmembrane region" description="Helical" evidence="1">
    <location>
        <begin position="6"/>
        <end position="27"/>
    </location>
</feature>
<name>A0A1X6YZQ9_9RHOB</name>
<evidence type="ECO:0000256" key="1">
    <source>
        <dbReference type="SAM" id="Phobius"/>
    </source>
</evidence>
<reference evidence="2 3" key="1">
    <citation type="submission" date="2017-03" db="EMBL/GenBank/DDBJ databases">
        <authorList>
            <person name="Afonso C.L."/>
            <person name="Miller P.J."/>
            <person name="Scott M.A."/>
            <person name="Spackman E."/>
            <person name="Goraichik I."/>
            <person name="Dimitrov K.M."/>
            <person name="Suarez D.L."/>
            <person name="Swayne D.E."/>
        </authorList>
    </citation>
    <scope>NUCLEOTIDE SEQUENCE [LARGE SCALE GENOMIC DNA]</scope>
    <source>
        <strain evidence="2 3">CECT 7450</strain>
    </source>
</reference>